<feature type="domain" description="BZIP" evidence="6">
    <location>
        <begin position="297"/>
        <end position="360"/>
    </location>
</feature>
<dbReference type="InterPro" id="IPR046347">
    <property type="entry name" value="bZIP_sf"/>
</dbReference>
<dbReference type="PROSITE" id="PS50217">
    <property type="entry name" value="BZIP"/>
    <property type="match status" value="1"/>
</dbReference>
<dbReference type="PROSITE" id="PS00036">
    <property type="entry name" value="BZIP_BASIC"/>
    <property type="match status" value="1"/>
</dbReference>
<evidence type="ECO:0000259" key="6">
    <source>
        <dbReference type="PROSITE" id="PS50217"/>
    </source>
</evidence>
<dbReference type="SMART" id="SM00338">
    <property type="entry name" value="BRLZ"/>
    <property type="match status" value="1"/>
</dbReference>
<feature type="compositionally biased region" description="Polar residues" evidence="5">
    <location>
        <begin position="425"/>
        <end position="438"/>
    </location>
</feature>
<keyword evidence="3" id="KW-0804">Transcription</keyword>
<dbReference type="AlphaFoldDB" id="A0A813TJU3"/>
<sequence length="575" mass="63227">MISTTSNIETNNNNNKSLENHELNNKNLKLNLNLNHSNNNSSNLFKLIKTKSIKNSYISTFEQLNNLNSVSPTNSSISSSSSSNDIGGDQRTMDAADTLVSLAHSASSTPTTEFKPFVQSKSNNFEIVLNTSQNESEIIEKTIKLNDIMPEKESHGLDESNKSKEMVESACKILLEQVLKSCPGVNLSSITIKATAAPSSSTSSIKSPKRNTEEKTNESISKTSLSNSSLNNAKKPRINTKTNDKSPLDKLNFVNSDNSITDSDNDSQVSASNSIRPAPTLATGRRSKDIELPPDESKKRQERRERNKEAAARCRRRRELLTLTLDQKTNDLIQEQENLKKDYRELMSEKAKWEKLFNEHVKNCQSDSQVKKLDEKTTLSKSQKFIQFNDIGQNQTNSSSLALTPISAGFNQIENFANHLESNEKSPQVNNSTSLTRPNNLNLKSTSTSTSNQINNLITPNSASLTSVLQGIAFALGSHPSLSTNSNPNSFSISSNNNISFLMTPTFQLNSPTAFLLPTALTPLEGPLSAFNTCNTPMIIKRNPILAIQNSSNENNQSNTSTSATSISNNNNIVK</sequence>
<dbReference type="PRINTS" id="PR00042">
    <property type="entry name" value="LEUZIPPRFOS"/>
</dbReference>
<dbReference type="GO" id="GO:0005634">
    <property type="term" value="C:nucleus"/>
    <property type="evidence" value="ECO:0007669"/>
    <property type="project" value="TreeGrafter"/>
</dbReference>
<feature type="region of interest" description="Disordered" evidence="5">
    <location>
        <begin position="423"/>
        <end position="448"/>
    </location>
</feature>
<feature type="region of interest" description="Disordered" evidence="5">
    <location>
        <begin position="551"/>
        <end position="575"/>
    </location>
</feature>
<evidence type="ECO:0000256" key="2">
    <source>
        <dbReference type="ARBA" id="ARBA00023125"/>
    </source>
</evidence>
<dbReference type="GO" id="GO:0000978">
    <property type="term" value="F:RNA polymerase II cis-regulatory region sequence-specific DNA binding"/>
    <property type="evidence" value="ECO:0007669"/>
    <property type="project" value="TreeGrafter"/>
</dbReference>
<name>A0A813TJU3_9BILA</name>
<evidence type="ECO:0000313" key="7">
    <source>
        <dbReference type="EMBL" id="CAF0813841.1"/>
    </source>
</evidence>
<gene>
    <name evidence="7" type="ORF">OXX778_LOCUS7112</name>
</gene>
<dbReference type="PANTHER" id="PTHR23351:SF24">
    <property type="entry name" value="ACTIVATING TRANSCRIPTION FACTOR 3-RELATED"/>
    <property type="match status" value="1"/>
</dbReference>
<dbReference type="GO" id="GO:0000981">
    <property type="term" value="F:DNA-binding transcription factor activity, RNA polymerase II-specific"/>
    <property type="evidence" value="ECO:0007669"/>
    <property type="project" value="TreeGrafter"/>
</dbReference>
<evidence type="ECO:0000256" key="1">
    <source>
        <dbReference type="ARBA" id="ARBA00023015"/>
    </source>
</evidence>
<dbReference type="Proteomes" id="UP000663879">
    <property type="component" value="Unassembled WGS sequence"/>
</dbReference>
<feature type="coiled-coil region" evidence="4">
    <location>
        <begin position="329"/>
        <end position="356"/>
    </location>
</feature>
<comment type="caution">
    <text evidence="7">The sequence shown here is derived from an EMBL/GenBank/DDBJ whole genome shotgun (WGS) entry which is preliminary data.</text>
</comment>
<keyword evidence="2" id="KW-0238">DNA-binding</keyword>
<dbReference type="InterPro" id="IPR000837">
    <property type="entry name" value="AP-1"/>
</dbReference>
<evidence type="ECO:0000256" key="5">
    <source>
        <dbReference type="SAM" id="MobiDB-lite"/>
    </source>
</evidence>
<feature type="compositionally biased region" description="Low complexity" evidence="5">
    <location>
        <begin position="218"/>
        <end position="232"/>
    </location>
</feature>
<dbReference type="EMBL" id="CAJNOC010000887">
    <property type="protein sequence ID" value="CAF0813841.1"/>
    <property type="molecule type" value="Genomic_DNA"/>
</dbReference>
<dbReference type="OrthoDB" id="10660261at2759"/>
<keyword evidence="4" id="KW-0175">Coiled coil</keyword>
<reference evidence="7" key="1">
    <citation type="submission" date="2021-02" db="EMBL/GenBank/DDBJ databases">
        <authorList>
            <person name="Nowell W R."/>
        </authorList>
    </citation>
    <scope>NUCLEOTIDE SEQUENCE</scope>
    <source>
        <strain evidence="7">Ploen Becks lab</strain>
    </source>
</reference>
<proteinExistence type="predicted"/>
<feature type="region of interest" description="Disordered" evidence="5">
    <location>
        <begin position="68"/>
        <end position="88"/>
    </location>
</feature>
<protein>
    <recommendedName>
        <fullName evidence="6">BZIP domain-containing protein</fullName>
    </recommendedName>
</protein>
<dbReference type="InterPro" id="IPR004827">
    <property type="entry name" value="bZIP"/>
</dbReference>
<dbReference type="SUPFAM" id="SSF57959">
    <property type="entry name" value="Leucine zipper domain"/>
    <property type="match status" value="1"/>
</dbReference>
<keyword evidence="1" id="KW-0805">Transcription regulation</keyword>
<dbReference type="Gene3D" id="1.20.5.170">
    <property type="match status" value="1"/>
</dbReference>
<evidence type="ECO:0000313" key="8">
    <source>
        <dbReference type="Proteomes" id="UP000663879"/>
    </source>
</evidence>
<keyword evidence="8" id="KW-1185">Reference proteome</keyword>
<feature type="compositionally biased region" description="Low complexity" evidence="5">
    <location>
        <begin position="196"/>
        <end position="206"/>
    </location>
</feature>
<evidence type="ECO:0000256" key="3">
    <source>
        <dbReference type="ARBA" id="ARBA00023163"/>
    </source>
</evidence>
<feature type="coiled-coil region" evidence="4">
    <location>
        <begin position="11"/>
        <end position="40"/>
    </location>
</feature>
<feature type="compositionally biased region" description="Basic and acidic residues" evidence="5">
    <location>
        <begin position="286"/>
        <end position="311"/>
    </location>
</feature>
<feature type="compositionally biased region" description="Low complexity" evidence="5">
    <location>
        <begin position="68"/>
        <end position="84"/>
    </location>
</feature>
<feature type="compositionally biased region" description="Low complexity" evidence="5">
    <location>
        <begin position="439"/>
        <end position="448"/>
    </location>
</feature>
<accession>A0A813TJU3</accession>
<evidence type="ECO:0000256" key="4">
    <source>
        <dbReference type="SAM" id="Coils"/>
    </source>
</evidence>
<organism evidence="7 8">
    <name type="scientific">Brachionus calyciflorus</name>
    <dbReference type="NCBI Taxonomy" id="104777"/>
    <lineage>
        <taxon>Eukaryota</taxon>
        <taxon>Metazoa</taxon>
        <taxon>Spiralia</taxon>
        <taxon>Gnathifera</taxon>
        <taxon>Rotifera</taxon>
        <taxon>Eurotatoria</taxon>
        <taxon>Monogononta</taxon>
        <taxon>Pseudotrocha</taxon>
        <taxon>Ploima</taxon>
        <taxon>Brachionidae</taxon>
        <taxon>Brachionus</taxon>
    </lineage>
</organism>
<feature type="region of interest" description="Disordered" evidence="5">
    <location>
        <begin position="196"/>
        <end position="311"/>
    </location>
</feature>
<dbReference type="PANTHER" id="PTHR23351">
    <property type="entry name" value="FOS TRANSCRIPTION FACTOR-RELATED"/>
    <property type="match status" value="1"/>
</dbReference>